<dbReference type="InterPro" id="IPR006674">
    <property type="entry name" value="HD_domain"/>
</dbReference>
<dbReference type="Pfam" id="PF01966">
    <property type="entry name" value="HD"/>
    <property type="match status" value="1"/>
</dbReference>
<reference evidence="3" key="1">
    <citation type="submission" date="2021-12" db="EMBL/GenBank/DDBJ databases">
        <title>Discovery of the Pendulisporaceae a myxobacterial family with distinct sporulation behavior and unique specialized metabolism.</title>
        <authorList>
            <person name="Garcia R."/>
            <person name="Popoff A."/>
            <person name="Bader C.D."/>
            <person name="Loehr J."/>
            <person name="Walesch S."/>
            <person name="Walt C."/>
            <person name="Boldt J."/>
            <person name="Bunk B."/>
            <person name="Haeckl F.J.F.P.J."/>
            <person name="Gunesch A.P."/>
            <person name="Birkelbach J."/>
            <person name="Nuebel U."/>
            <person name="Pietschmann T."/>
            <person name="Bach T."/>
            <person name="Mueller R."/>
        </authorList>
    </citation>
    <scope>NUCLEOTIDE SEQUENCE</scope>
    <source>
        <strain evidence="3">MSr11367</strain>
    </source>
</reference>
<protein>
    <submittedName>
        <fullName evidence="3">AAA family ATPase</fullName>
    </submittedName>
</protein>
<dbReference type="RefSeq" id="WP_394839507.1">
    <property type="nucleotide sequence ID" value="NZ_CP089929.1"/>
</dbReference>
<dbReference type="InterPro" id="IPR027417">
    <property type="entry name" value="P-loop_NTPase"/>
</dbReference>
<name>A0ABZ2LFY1_9BACT</name>
<dbReference type="SUPFAM" id="SSF109604">
    <property type="entry name" value="HD-domain/PDEase-like"/>
    <property type="match status" value="1"/>
</dbReference>
<evidence type="ECO:0000313" key="4">
    <source>
        <dbReference type="Proteomes" id="UP001374803"/>
    </source>
</evidence>
<dbReference type="NCBIfam" id="TIGR00277">
    <property type="entry name" value="HDIG"/>
    <property type="match status" value="1"/>
</dbReference>
<evidence type="ECO:0000256" key="1">
    <source>
        <dbReference type="ARBA" id="ARBA00022741"/>
    </source>
</evidence>
<dbReference type="PROSITE" id="PS51831">
    <property type="entry name" value="HD"/>
    <property type="match status" value="1"/>
</dbReference>
<gene>
    <name evidence="3" type="ORF">LVJ94_21710</name>
</gene>
<dbReference type="InterPro" id="IPR006675">
    <property type="entry name" value="HDIG_dom"/>
</dbReference>
<dbReference type="Gene3D" id="3.40.50.300">
    <property type="entry name" value="P-loop containing nucleotide triphosphate hydrolases"/>
    <property type="match status" value="1"/>
</dbReference>
<dbReference type="PANTHER" id="PTHR47545:SF1">
    <property type="entry name" value="MULTIFUNCTIONAL CCA PROTEIN"/>
    <property type="match status" value="1"/>
</dbReference>
<dbReference type="Gene3D" id="1.10.3090.10">
    <property type="entry name" value="cca-adding enzyme, domain 2"/>
    <property type="match status" value="1"/>
</dbReference>
<keyword evidence="1" id="KW-0547">Nucleotide-binding</keyword>
<dbReference type="InterPro" id="IPR050124">
    <property type="entry name" value="tRNA_CCA-adding_enzyme"/>
</dbReference>
<dbReference type="PANTHER" id="PTHR47545">
    <property type="entry name" value="MULTIFUNCTIONAL CCA PROTEIN"/>
    <property type="match status" value="1"/>
</dbReference>
<proteinExistence type="predicted"/>
<dbReference type="Pfam" id="PF13671">
    <property type="entry name" value="AAA_33"/>
    <property type="match status" value="1"/>
</dbReference>
<dbReference type="InterPro" id="IPR003607">
    <property type="entry name" value="HD/PDEase_dom"/>
</dbReference>
<organism evidence="3 4">
    <name type="scientific">Pendulispora rubella</name>
    <dbReference type="NCBI Taxonomy" id="2741070"/>
    <lineage>
        <taxon>Bacteria</taxon>
        <taxon>Pseudomonadati</taxon>
        <taxon>Myxococcota</taxon>
        <taxon>Myxococcia</taxon>
        <taxon>Myxococcales</taxon>
        <taxon>Sorangiineae</taxon>
        <taxon>Pendulisporaceae</taxon>
        <taxon>Pendulispora</taxon>
    </lineage>
</organism>
<evidence type="ECO:0000313" key="3">
    <source>
        <dbReference type="EMBL" id="WXB09834.1"/>
    </source>
</evidence>
<dbReference type="EMBL" id="CP089983">
    <property type="protein sequence ID" value="WXB09834.1"/>
    <property type="molecule type" value="Genomic_DNA"/>
</dbReference>
<dbReference type="SUPFAM" id="SSF52540">
    <property type="entry name" value="P-loop containing nucleoside triphosphate hydrolases"/>
    <property type="match status" value="1"/>
</dbReference>
<keyword evidence="4" id="KW-1185">Reference proteome</keyword>
<evidence type="ECO:0000259" key="2">
    <source>
        <dbReference type="PROSITE" id="PS51831"/>
    </source>
</evidence>
<dbReference type="SMART" id="SM00471">
    <property type="entry name" value="HDc"/>
    <property type="match status" value="1"/>
</dbReference>
<dbReference type="CDD" id="cd00077">
    <property type="entry name" value="HDc"/>
    <property type="match status" value="1"/>
</dbReference>
<feature type="domain" description="HD" evidence="2">
    <location>
        <begin position="43"/>
        <end position="159"/>
    </location>
</feature>
<sequence>MVPIDLPQAPDYRVPWDALQVFPWVRALEACPQDPIHHAEGNVWIHTRMVLETLAGMTSWRELPEEDRRAVYLACLLHDVAKPATTRTEDDGRVTAKGHSRRGELMARKILWELGEPFGLRERVCGLIRYHQIPFYLIEREDARRMAAEISLVARCDLLSLVAEADIRGRVCQDLQRILDNIDLYREYCRDEGCFNGPRTFASPHTRYTFFHSEGRHPDVEAWDDTKVNVVVMSGLPGSGKDTYVKTHFPNWPVVSLDGLREELDIDHSDNQGQVVQTARERAKEHLRRGERFVWNATNISRRFRAPLLSLLADYHARITIVYVEAPREALWSQNRSRDAVVPERVIRAMMDRWEVPDGTEAHEIVYAVPSGHGA</sequence>
<dbReference type="Proteomes" id="UP001374803">
    <property type="component" value="Chromosome"/>
</dbReference>
<accession>A0ABZ2LFY1</accession>